<dbReference type="InterPro" id="IPR021850">
    <property type="entry name" value="Symplekin/Pta1"/>
</dbReference>
<keyword evidence="3" id="KW-0539">Nucleus</keyword>
<dbReference type="SUPFAM" id="SSF48371">
    <property type="entry name" value="ARM repeat"/>
    <property type="match status" value="1"/>
</dbReference>
<proteinExistence type="predicted"/>
<comment type="caution">
    <text evidence="5">The sequence shown here is derived from an EMBL/GenBank/DDBJ whole genome shotgun (WGS) entry which is preliminary data.</text>
</comment>
<name>A0A1X2GA71_9FUNG</name>
<dbReference type="EMBL" id="MCGT01000028">
    <property type="protein sequence ID" value="ORX48873.1"/>
    <property type="molecule type" value="Genomic_DNA"/>
</dbReference>
<dbReference type="PANTHER" id="PTHR15245:SF20">
    <property type="entry name" value="SYMPLEKIN"/>
    <property type="match status" value="1"/>
</dbReference>
<dbReference type="Proteomes" id="UP000242146">
    <property type="component" value="Unassembled WGS sequence"/>
</dbReference>
<evidence type="ECO:0000256" key="3">
    <source>
        <dbReference type="ARBA" id="ARBA00023242"/>
    </source>
</evidence>
<sequence>MNPPVQIELFNEQIINDPIEAASYTTAAFLSTLLKFSSQANETQLTNIIRALALILPSTFMTLCKNENEIEVRDCTRLLIDNLESSWIAHTSPSVRLYAFKCLQTLIVLETKKEKEEDAEESFSLNMIRPNHRLLSSTLLEESGKKHLDMLLDHLAGEEKCISVVTAIISLLPCLARKRTQHTRAILGTLVSLGKKVPERFETWESETVEKSIKLAIASMLRFDRLASYRSELLGAYSVLGGNPSVLQLRLRNGNDDSRRKRQHAESSERKDKRLKSVLLPIVDISNIPVNMVVDLTAAILRTVSSESFSEHIKWIPPSTLALEPALLDKTETEPPVSSSLVDLGSVTGDLVPSTRLANDSEESWDHQMQEGYALVPSSLSKDEELLLLKHSLERVLHSIQITQHQLSTSQLALAALAPQSTSPGHVNTPLMVAMISKLFVKAIASCTKLHDLAHAMESEQVSDSVKDEDAKLSTVDPEKVSKGQIPSMAWLREVEYRVDEVKEIFLTFVCQDLSTRYEFALAWLHEERYYDLRISHGEKRGHDYFYWIFRLLERGFETVDHKDKSIVKLLLGAPLLSDSLIEQICKIMREHANRFVMCISVLRDLASQRPTVRSMCVKALLDLCMDSEVKVRSTAIAAVKRWVPDHVLAEQVRLYSVEAVTALTEQPPNHEKEQNEEAISPCNDQWNDQTVTEHLDLFLAICSRDATMLSVLFDLYTHMDKSVQQLVRQNIDRTILSIGIESHELVQCIKQYPEGSETLILRILKILSSAANTLELQSLVREVYTERKLRAKFMLPILKITK</sequence>
<dbReference type="STRING" id="101127.A0A1X2GA71"/>
<dbReference type="PANTHER" id="PTHR15245">
    <property type="entry name" value="SYMPLEKIN-RELATED"/>
    <property type="match status" value="1"/>
</dbReference>
<dbReference type="Pfam" id="PF11935">
    <property type="entry name" value="SYMPK_PTA1_N"/>
    <property type="match status" value="1"/>
</dbReference>
<keyword evidence="6" id="KW-1185">Reference proteome</keyword>
<dbReference type="InterPro" id="IPR016024">
    <property type="entry name" value="ARM-type_fold"/>
</dbReference>
<organism evidence="5 6">
    <name type="scientific">Hesseltinella vesiculosa</name>
    <dbReference type="NCBI Taxonomy" id="101127"/>
    <lineage>
        <taxon>Eukaryota</taxon>
        <taxon>Fungi</taxon>
        <taxon>Fungi incertae sedis</taxon>
        <taxon>Mucoromycota</taxon>
        <taxon>Mucoromycotina</taxon>
        <taxon>Mucoromycetes</taxon>
        <taxon>Mucorales</taxon>
        <taxon>Cunninghamellaceae</taxon>
        <taxon>Hesseltinella</taxon>
    </lineage>
</organism>
<gene>
    <name evidence="5" type="ORF">DM01DRAFT_1338513</name>
</gene>
<dbReference type="GO" id="GO:0006397">
    <property type="term" value="P:mRNA processing"/>
    <property type="evidence" value="ECO:0007669"/>
    <property type="project" value="UniProtKB-KW"/>
</dbReference>
<evidence type="ECO:0000313" key="5">
    <source>
        <dbReference type="EMBL" id="ORX48873.1"/>
    </source>
</evidence>
<protein>
    <recommendedName>
        <fullName evidence="4">Symplekin/Pta1 N-terminal domain-containing protein</fullName>
    </recommendedName>
</protein>
<reference evidence="5 6" key="1">
    <citation type="submission" date="2016-07" db="EMBL/GenBank/DDBJ databases">
        <title>Pervasive Adenine N6-methylation of Active Genes in Fungi.</title>
        <authorList>
            <consortium name="DOE Joint Genome Institute"/>
            <person name="Mondo S.J."/>
            <person name="Dannebaum R.O."/>
            <person name="Kuo R.C."/>
            <person name="Labutti K."/>
            <person name="Haridas S."/>
            <person name="Kuo A."/>
            <person name="Salamov A."/>
            <person name="Ahrendt S.R."/>
            <person name="Lipzen A."/>
            <person name="Sullivan W."/>
            <person name="Andreopoulos W.B."/>
            <person name="Clum A."/>
            <person name="Lindquist E."/>
            <person name="Daum C."/>
            <person name="Ramamoorthy G.K."/>
            <person name="Gryganskyi A."/>
            <person name="Culley D."/>
            <person name="Magnuson J.K."/>
            <person name="James T.Y."/>
            <person name="O'Malley M.A."/>
            <person name="Stajich J.E."/>
            <person name="Spatafora J.W."/>
            <person name="Visel A."/>
            <person name="Grigoriev I.V."/>
        </authorList>
    </citation>
    <scope>NUCLEOTIDE SEQUENCE [LARGE SCALE GENOMIC DNA]</scope>
    <source>
        <strain evidence="5 6">NRRL 3301</strain>
    </source>
</reference>
<dbReference type="InterPro" id="IPR032460">
    <property type="entry name" value="Symplekin/Pta1_N"/>
</dbReference>
<evidence type="ECO:0000259" key="4">
    <source>
        <dbReference type="Pfam" id="PF11935"/>
    </source>
</evidence>
<dbReference type="AlphaFoldDB" id="A0A1X2GA71"/>
<keyword evidence="2" id="KW-0507">mRNA processing</keyword>
<evidence type="ECO:0000256" key="2">
    <source>
        <dbReference type="ARBA" id="ARBA00022664"/>
    </source>
</evidence>
<dbReference type="OrthoDB" id="331600at2759"/>
<dbReference type="Gene3D" id="1.25.10.10">
    <property type="entry name" value="Leucine-rich Repeat Variant"/>
    <property type="match status" value="1"/>
</dbReference>
<comment type="subcellular location">
    <subcellularLocation>
        <location evidence="1">Nucleus</location>
    </subcellularLocation>
</comment>
<dbReference type="InterPro" id="IPR011989">
    <property type="entry name" value="ARM-like"/>
</dbReference>
<evidence type="ECO:0000256" key="1">
    <source>
        <dbReference type="ARBA" id="ARBA00004123"/>
    </source>
</evidence>
<accession>A0A1X2GA71</accession>
<feature type="domain" description="Symplekin/Pta1 N-terminal" evidence="4">
    <location>
        <begin position="47"/>
        <end position="233"/>
    </location>
</feature>
<dbReference type="GO" id="GO:0005847">
    <property type="term" value="C:mRNA cleavage and polyadenylation specificity factor complex"/>
    <property type="evidence" value="ECO:0007669"/>
    <property type="project" value="TreeGrafter"/>
</dbReference>
<evidence type="ECO:0000313" key="6">
    <source>
        <dbReference type="Proteomes" id="UP000242146"/>
    </source>
</evidence>